<keyword evidence="4" id="KW-1185">Reference proteome</keyword>
<comment type="caution">
    <text evidence="3">The sequence shown here is derived from an EMBL/GenBank/DDBJ whole genome shotgun (WGS) entry which is preliminary data.</text>
</comment>
<sequence length="214" mass="24189">MNKLILDYLTTEGYPSAAAKFSKEANLGSQQLEDSVRSRQQIQHFIHLGSIQEAVHALNESEPQVLDNNPSLHFALLRLQLVELIRACHSTPGGDITPAITFSQEQLAERASSNPEFLEDLERTMALLFFPQDKLEPQLASLIHPDLRRSVADRVNKAILTCQNQRRDAAIRNLVRLRAWAETSARDRKKDLPAHIGLDLDRDEQENGHEPMIT</sequence>
<dbReference type="PROSITE" id="PS50896">
    <property type="entry name" value="LISH"/>
    <property type="match status" value="1"/>
</dbReference>
<dbReference type="InterPro" id="IPR006595">
    <property type="entry name" value="CTLH_C"/>
</dbReference>
<dbReference type="InterPro" id="IPR050618">
    <property type="entry name" value="Ubq-SigPath_Reg"/>
</dbReference>
<feature type="domain" description="CTLH" evidence="2">
    <location>
        <begin position="35"/>
        <end position="92"/>
    </location>
</feature>
<dbReference type="EMBL" id="QGMK01000652">
    <property type="protein sequence ID" value="TVY80594.1"/>
    <property type="molecule type" value="Genomic_DNA"/>
</dbReference>
<accession>A0A8T9C9X7</accession>
<evidence type="ECO:0000313" key="3">
    <source>
        <dbReference type="EMBL" id="TVY80594.1"/>
    </source>
</evidence>
<dbReference type="Pfam" id="PF08513">
    <property type="entry name" value="LisH"/>
    <property type="match status" value="1"/>
</dbReference>
<dbReference type="SMART" id="SM00668">
    <property type="entry name" value="CTLH"/>
    <property type="match status" value="1"/>
</dbReference>
<evidence type="ECO:0000259" key="2">
    <source>
        <dbReference type="PROSITE" id="PS50897"/>
    </source>
</evidence>
<dbReference type="SMART" id="SM00757">
    <property type="entry name" value="CRA"/>
    <property type="match status" value="1"/>
</dbReference>
<proteinExistence type="predicted"/>
<dbReference type="PROSITE" id="PS50897">
    <property type="entry name" value="CTLH"/>
    <property type="match status" value="1"/>
</dbReference>
<dbReference type="InterPro" id="IPR024964">
    <property type="entry name" value="CTLH/CRA"/>
</dbReference>
<gene>
    <name evidence="3" type="ORF">LSUE1_G003594</name>
</gene>
<name>A0A8T9C9X7_9HELO</name>
<organism evidence="3 4">
    <name type="scientific">Lachnellula suecica</name>
    <dbReference type="NCBI Taxonomy" id="602035"/>
    <lineage>
        <taxon>Eukaryota</taxon>
        <taxon>Fungi</taxon>
        <taxon>Dikarya</taxon>
        <taxon>Ascomycota</taxon>
        <taxon>Pezizomycotina</taxon>
        <taxon>Leotiomycetes</taxon>
        <taxon>Helotiales</taxon>
        <taxon>Lachnaceae</taxon>
        <taxon>Lachnellula</taxon>
    </lineage>
</organism>
<protein>
    <submittedName>
        <fullName evidence="3">Glucose-induced degradation protein 8-like protein</fullName>
    </submittedName>
</protein>
<dbReference type="InterPro" id="IPR006594">
    <property type="entry name" value="LisH"/>
</dbReference>
<dbReference type="Pfam" id="PF10607">
    <property type="entry name" value="CTLH"/>
    <property type="match status" value="1"/>
</dbReference>
<dbReference type="Proteomes" id="UP000469558">
    <property type="component" value="Unassembled WGS sequence"/>
</dbReference>
<comment type="function">
    <text evidence="1">Involved in the proteasome-dependent degradation of fructose-1,6-bisphosphatase.</text>
</comment>
<evidence type="ECO:0000313" key="4">
    <source>
        <dbReference type="Proteomes" id="UP000469558"/>
    </source>
</evidence>
<evidence type="ECO:0000256" key="1">
    <source>
        <dbReference type="ARBA" id="ARBA00002343"/>
    </source>
</evidence>
<dbReference type="AlphaFoldDB" id="A0A8T9C9X7"/>
<reference evidence="3 4" key="1">
    <citation type="submission" date="2018-05" db="EMBL/GenBank/DDBJ databases">
        <title>Genome sequencing and assembly of the regulated plant pathogen Lachnellula willkommii and related sister species for the development of diagnostic species identification markers.</title>
        <authorList>
            <person name="Giroux E."/>
            <person name="Bilodeau G."/>
        </authorList>
    </citation>
    <scope>NUCLEOTIDE SEQUENCE [LARGE SCALE GENOMIC DNA]</scope>
    <source>
        <strain evidence="3 4">CBS 268.59</strain>
    </source>
</reference>
<dbReference type="InterPro" id="IPR013144">
    <property type="entry name" value="CRA_dom"/>
</dbReference>
<dbReference type="OrthoDB" id="2415936at2759"/>
<dbReference type="PANTHER" id="PTHR12864">
    <property type="entry name" value="RAN BINDING PROTEIN 9-RELATED"/>
    <property type="match status" value="1"/>
</dbReference>